<sequence>MANRPAASLELREGDHQLLLAMTRSPTVQAGLAQRARILLLAAEGQSNTAIADKVGVSRPTVLVWRQRYVEAGLDGLADRSRPGRSPQVSAADVLTATLRPPPRLLGVTHWSSRLLGEDLGVGRGTVVRAWHSYGVQPVRGGFRFAVTPTLAGRVVAVLALRVGPPESFVLLDVREPSRVGDRSDDSAVAAALPDLRTALQQPVPPESDDPGGALLELLDDVNRARASWPTASRLHLVADGTGPVSLPALREALAVRSRISVHTVREPGRWPGLAAAFLAMAAHRQDGPSAVASFEDLRRRLGPADAFAWCHQVRRGGAGWSAAAAAYSSVK</sequence>
<dbReference type="SUPFAM" id="SSF46689">
    <property type="entry name" value="Homeodomain-like"/>
    <property type="match status" value="1"/>
</dbReference>
<organism evidence="1 2">
    <name type="scientific">Nocardioides soli</name>
    <dbReference type="NCBI Taxonomy" id="1036020"/>
    <lineage>
        <taxon>Bacteria</taxon>
        <taxon>Bacillati</taxon>
        <taxon>Actinomycetota</taxon>
        <taxon>Actinomycetes</taxon>
        <taxon>Propionibacteriales</taxon>
        <taxon>Nocardioidaceae</taxon>
        <taxon>Nocardioides</taxon>
    </lineage>
</organism>
<name>A0A7W4Z0E7_9ACTN</name>
<dbReference type="AlphaFoldDB" id="A0A7W4Z0E7"/>
<dbReference type="InterPro" id="IPR009057">
    <property type="entry name" value="Homeodomain-like_sf"/>
</dbReference>
<dbReference type="Pfam" id="PF13384">
    <property type="entry name" value="HTH_23"/>
    <property type="match status" value="1"/>
</dbReference>
<proteinExistence type="predicted"/>
<protein>
    <submittedName>
        <fullName evidence="1">Transposase</fullName>
    </submittedName>
</protein>
<evidence type="ECO:0000313" key="2">
    <source>
        <dbReference type="Proteomes" id="UP000589626"/>
    </source>
</evidence>
<evidence type="ECO:0000313" key="1">
    <source>
        <dbReference type="EMBL" id="MBB3041793.1"/>
    </source>
</evidence>
<reference evidence="1 2" key="1">
    <citation type="submission" date="2020-08" db="EMBL/GenBank/DDBJ databases">
        <title>Sequencing the genomes of 1000 actinobacteria strains.</title>
        <authorList>
            <person name="Klenk H.-P."/>
        </authorList>
    </citation>
    <scope>NUCLEOTIDE SEQUENCE [LARGE SCALE GENOMIC DNA]</scope>
    <source>
        <strain evidence="1 2">DSM 105498</strain>
    </source>
</reference>
<accession>A0A7W4Z0E7</accession>
<dbReference type="EMBL" id="JACHWR010000001">
    <property type="protein sequence ID" value="MBB3041793.1"/>
    <property type="molecule type" value="Genomic_DNA"/>
</dbReference>
<dbReference type="RefSeq" id="WP_183591657.1">
    <property type="nucleotide sequence ID" value="NZ_JACHWR010000001.1"/>
</dbReference>
<gene>
    <name evidence="1" type="ORF">FHU40_001594</name>
</gene>
<comment type="caution">
    <text evidence="1">The sequence shown here is derived from an EMBL/GenBank/DDBJ whole genome shotgun (WGS) entry which is preliminary data.</text>
</comment>
<keyword evidence="2" id="KW-1185">Reference proteome</keyword>
<dbReference type="Proteomes" id="UP000589626">
    <property type="component" value="Unassembled WGS sequence"/>
</dbReference>